<protein>
    <submittedName>
        <fullName evidence="4">FAD dependent oxidoreductase</fullName>
        <ecNumber evidence="4">1.4.99.1</ecNumber>
    </submittedName>
</protein>
<organism evidence="4 5">
    <name type="scientific">Rhodospirillum rubrum (strain ATCC 11170 / ATH 1.1.1 / DSM 467 / LMG 4362 / NCIMB 8255 / S1)</name>
    <dbReference type="NCBI Taxonomy" id="269796"/>
    <lineage>
        <taxon>Bacteria</taxon>
        <taxon>Pseudomonadati</taxon>
        <taxon>Pseudomonadota</taxon>
        <taxon>Alphaproteobacteria</taxon>
        <taxon>Rhodospirillales</taxon>
        <taxon>Rhodospirillaceae</taxon>
        <taxon>Rhodospirillum</taxon>
    </lineage>
</organism>
<evidence type="ECO:0000313" key="5">
    <source>
        <dbReference type="Proteomes" id="UP000001929"/>
    </source>
</evidence>
<gene>
    <name evidence="4" type="ordered locus">Rru_A1546</name>
</gene>
<name>Q2RU49_RHORT</name>
<keyword evidence="5" id="KW-1185">Reference proteome</keyword>
<dbReference type="SUPFAM" id="SSF54373">
    <property type="entry name" value="FAD-linked reductases, C-terminal domain"/>
    <property type="match status" value="1"/>
</dbReference>
<keyword evidence="2 4" id="KW-0560">Oxidoreductase</keyword>
<dbReference type="AlphaFoldDB" id="Q2RU49"/>
<evidence type="ECO:0000256" key="1">
    <source>
        <dbReference type="ARBA" id="ARBA00009410"/>
    </source>
</evidence>
<dbReference type="EC" id="1.4.99.1" evidence="4"/>
<dbReference type="GO" id="GO:0008718">
    <property type="term" value="F:D-amino-acid dehydrogenase activity"/>
    <property type="evidence" value="ECO:0007669"/>
    <property type="project" value="TreeGrafter"/>
</dbReference>
<dbReference type="eggNOG" id="COG0665">
    <property type="taxonomic scope" value="Bacteria"/>
</dbReference>
<dbReference type="PANTHER" id="PTHR13847">
    <property type="entry name" value="SARCOSINE DEHYDROGENASE-RELATED"/>
    <property type="match status" value="1"/>
</dbReference>
<dbReference type="HOGENOM" id="CLU_007884_9_2_5"/>
<dbReference type="GO" id="GO:0005886">
    <property type="term" value="C:plasma membrane"/>
    <property type="evidence" value="ECO:0007669"/>
    <property type="project" value="TreeGrafter"/>
</dbReference>
<dbReference type="InterPro" id="IPR036188">
    <property type="entry name" value="FAD/NAD-bd_sf"/>
</dbReference>
<dbReference type="PATRIC" id="fig|269796.9.peg.1616"/>
<dbReference type="PhylomeDB" id="Q2RU49"/>
<dbReference type="NCBIfam" id="NF001933">
    <property type="entry name" value="PRK00711.1"/>
    <property type="match status" value="1"/>
</dbReference>
<reference evidence="4 5" key="1">
    <citation type="journal article" date="2011" name="Stand. Genomic Sci.">
        <title>Complete genome sequence of Rhodospirillum rubrum type strain (S1).</title>
        <authorList>
            <person name="Munk A.C."/>
            <person name="Copeland A."/>
            <person name="Lucas S."/>
            <person name="Lapidus A."/>
            <person name="Del Rio T.G."/>
            <person name="Barry K."/>
            <person name="Detter J.C."/>
            <person name="Hammon N."/>
            <person name="Israni S."/>
            <person name="Pitluck S."/>
            <person name="Brettin T."/>
            <person name="Bruce D."/>
            <person name="Han C."/>
            <person name="Tapia R."/>
            <person name="Gilna P."/>
            <person name="Schmutz J."/>
            <person name="Larimer F."/>
            <person name="Land M."/>
            <person name="Kyrpides N.C."/>
            <person name="Mavromatis K."/>
            <person name="Richardson P."/>
            <person name="Rohde M."/>
            <person name="Goker M."/>
            <person name="Klenk H.P."/>
            <person name="Zhang Y."/>
            <person name="Roberts G.P."/>
            <person name="Reslewic S."/>
            <person name="Schwartz D.C."/>
        </authorList>
    </citation>
    <scope>NUCLEOTIDE SEQUENCE [LARGE SCALE GENOMIC DNA]</scope>
    <source>
        <strain evidence="5">ATCC 11170 / ATH 1.1.1 / DSM 467 / LMG 4362 / NCIMB 8255 / S1</strain>
    </source>
</reference>
<dbReference type="Proteomes" id="UP000001929">
    <property type="component" value="Chromosome"/>
</dbReference>
<dbReference type="PANTHER" id="PTHR13847:SF280">
    <property type="entry name" value="D-AMINO ACID DEHYDROGENASE"/>
    <property type="match status" value="1"/>
</dbReference>
<feature type="domain" description="FAD dependent oxidoreductase" evidence="3">
    <location>
        <begin position="2"/>
        <end position="401"/>
    </location>
</feature>
<evidence type="ECO:0000259" key="3">
    <source>
        <dbReference type="Pfam" id="PF01266"/>
    </source>
</evidence>
<dbReference type="STRING" id="269796.Rru_A1546"/>
<dbReference type="GO" id="GO:0005737">
    <property type="term" value="C:cytoplasm"/>
    <property type="evidence" value="ECO:0007669"/>
    <property type="project" value="TreeGrafter"/>
</dbReference>
<dbReference type="Pfam" id="PF01266">
    <property type="entry name" value="DAO"/>
    <property type="match status" value="1"/>
</dbReference>
<proteinExistence type="inferred from homology"/>
<dbReference type="GO" id="GO:0055130">
    <property type="term" value="P:D-alanine catabolic process"/>
    <property type="evidence" value="ECO:0007669"/>
    <property type="project" value="TreeGrafter"/>
</dbReference>
<dbReference type="SUPFAM" id="SSF51905">
    <property type="entry name" value="FAD/NAD(P)-binding domain"/>
    <property type="match status" value="1"/>
</dbReference>
<evidence type="ECO:0000313" key="4">
    <source>
        <dbReference type="EMBL" id="ABC22346.1"/>
    </source>
</evidence>
<accession>Q2RU49</accession>
<dbReference type="Gene3D" id="3.50.50.60">
    <property type="entry name" value="FAD/NAD(P)-binding domain"/>
    <property type="match status" value="2"/>
</dbReference>
<dbReference type="EMBL" id="CP000230">
    <property type="protein sequence ID" value="ABC22346.1"/>
    <property type="molecule type" value="Genomic_DNA"/>
</dbReference>
<comment type="similarity">
    <text evidence="1">Belongs to the DadA oxidoreductase family.</text>
</comment>
<sequence length="419" mass="44783">MDVLVLGAGLIGTTSAHFLARAGHDVTVIDRQPGPGLETSFANGGQISACHTQPWAHPETPLMALRWLGRADAPLVFDWARWDPALWVWGLRFLANCTLSAYDRNMERAVRVALYSRSVLKELRAETGLRYDERTRGILKIYRDQGDFDKGLRAMEKTAAWGLRQSACPAARCLELEPALATGGVRLAGGILAAEDESGDAHLFTQGLAALSAAKGVRFLGETTITGLRLEGRRVAEVLTSRGPLRADTIVLAAGSFSPGLARTIGLRLPVYPAKGYSITLDVDGAGQGAPTLSITDEASKMVYSRLGQRLRAAGTAELAGWSLTPNPARAALIRREAARLFPKAGDYARARDWCGLRPTTPDSVPIIGKAPGIDNLFLNTGHGTLGWTMACGSGKLIADLISGRATDIDTTGLGLDRF</sequence>
<dbReference type="KEGG" id="rru:Rru_A1546"/>
<dbReference type="InterPro" id="IPR006076">
    <property type="entry name" value="FAD-dep_OxRdtase"/>
</dbReference>
<dbReference type="Gene3D" id="3.30.9.10">
    <property type="entry name" value="D-Amino Acid Oxidase, subunit A, domain 2"/>
    <property type="match status" value="1"/>
</dbReference>
<dbReference type="RefSeq" id="WP_011389421.1">
    <property type="nucleotide sequence ID" value="NC_007643.1"/>
</dbReference>
<evidence type="ECO:0000256" key="2">
    <source>
        <dbReference type="ARBA" id="ARBA00023002"/>
    </source>
</evidence>
<dbReference type="EnsemblBacteria" id="ABC22346">
    <property type="protein sequence ID" value="ABC22346"/>
    <property type="gene ID" value="Rru_A1546"/>
</dbReference>